<gene>
    <name evidence="2" type="ORF">BATDEDRAFT_24782</name>
</gene>
<feature type="region of interest" description="Disordered" evidence="1">
    <location>
        <begin position="376"/>
        <end position="434"/>
    </location>
</feature>
<evidence type="ECO:0000313" key="3">
    <source>
        <dbReference type="Proteomes" id="UP000007241"/>
    </source>
</evidence>
<feature type="region of interest" description="Disordered" evidence="1">
    <location>
        <begin position="467"/>
        <end position="497"/>
    </location>
</feature>
<evidence type="ECO:0000256" key="1">
    <source>
        <dbReference type="SAM" id="MobiDB-lite"/>
    </source>
</evidence>
<evidence type="ECO:0000313" key="2">
    <source>
        <dbReference type="EMBL" id="EGF80055.1"/>
    </source>
</evidence>
<sequence>MTRSSYIHVDTLVIADGLSAASLKKWGTYWTTLHKRSSITLVTTSTLNSLENASVSATDTTQSPETVFIQNWLVLPDLKAAFKHAIAQIALVSKTKPIQDSLLLNRKESFTKVSLNDNLKSGVCDDTLHLYFISSVEQPLVEQGFEYRCSNGDIVDLRLMLVQSFSELRGSMSFLALKQTVKMTLFIPGNSRNMYFSMQIPHIDACCKRYKLSKKNGEQLLTAQILDTLNAVFISIKDGVKLSYLCHGKSHLFKDKIKLHGPTCEFELLKNVDVQAPMLNIHDGPMLSLQTWNVPIESGKKLRDYGKSLLIRVVQAKINPVTDDVQNMHQSTLTATHCMHFLDDGEWGLQRVSETAKNDYQKALLKRKANPVQECTTDLPAEVNDQKTTPDSSRSKRAKLDSFTKPLRDNSGRQSPTLDKNRNAASKSTQMNHARGGAVHALNLAETIAWEEADRLKKLTHREEQDLLDTTDRADGGVDTSQNQSRNSVAGPSDGIYLGSTGRRMQMSYLVSTPMESWTTNEDAIHGNIMTGETCTFGQLWFDCIRAGSQSAMNEDKAIQETVSRRDFDGYI</sequence>
<accession>F4P3M6</accession>
<feature type="compositionally biased region" description="Basic and acidic residues" evidence="1">
    <location>
        <begin position="467"/>
        <end position="476"/>
    </location>
</feature>
<dbReference type="RefSeq" id="XP_006678923.1">
    <property type="nucleotide sequence ID" value="XM_006678860.1"/>
</dbReference>
<dbReference type="HOGENOM" id="CLU_476461_0_0_1"/>
<dbReference type="Proteomes" id="UP000007241">
    <property type="component" value="Unassembled WGS sequence"/>
</dbReference>
<dbReference type="InParanoid" id="F4P3M6"/>
<dbReference type="GeneID" id="18238593"/>
<feature type="compositionally biased region" description="Basic and acidic residues" evidence="1">
    <location>
        <begin position="398"/>
        <end position="411"/>
    </location>
</feature>
<dbReference type="EMBL" id="GL882884">
    <property type="protein sequence ID" value="EGF80055.1"/>
    <property type="molecule type" value="Genomic_DNA"/>
</dbReference>
<dbReference type="AlphaFoldDB" id="F4P3M6"/>
<reference evidence="2 3" key="1">
    <citation type="submission" date="2009-12" db="EMBL/GenBank/DDBJ databases">
        <title>The draft genome of Batrachochytrium dendrobatidis.</title>
        <authorList>
            <consortium name="US DOE Joint Genome Institute (JGI-PGF)"/>
            <person name="Kuo A."/>
            <person name="Salamov A."/>
            <person name="Schmutz J."/>
            <person name="Lucas S."/>
            <person name="Pitluck S."/>
            <person name="Rosenblum E."/>
            <person name="Stajich J."/>
            <person name="Eisen M."/>
            <person name="Grigoriev I.V."/>
        </authorList>
    </citation>
    <scope>NUCLEOTIDE SEQUENCE [LARGE SCALE GENOMIC DNA]</scope>
    <source>
        <strain evidence="3">JAM81 / FGSC 10211</strain>
    </source>
</reference>
<proteinExistence type="predicted"/>
<feature type="compositionally biased region" description="Polar residues" evidence="1">
    <location>
        <begin position="412"/>
        <end position="432"/>
    </location>
</feature>
<organism evidence="2 3">
    <name type="scientific">Batrachochytrium dendrobatidis (strain JAM81 / FGSC 10211)</name>
    <name type="common">Frog chytrid fungus</name>
    <dbReference type="NCBI Taxonomy" id="684364"/>
    <lineage>
        <taxon>Eukaryota</taxon>
        <taxon>Fungi</taxon>
        <taxon>Fungi incertae sedis</taxon>
        <taxon>Chytridiomycota</taxon>
        <taxon>Chytridiomycota incertae sedis</taxon>
        <taxon>Chytridiomycetes</taxon>
        <taxon>Rhizophydiales</taxon>
        <taxon>Rhizophydiales incertae sedis</taxon>
        <taxon>Batrachochytrium</taxon>
    </lineage>
</organism>
<dbReference type="OrthoDB" id="10516413at2759"/>
<protein>
    <submittedName>
        <fullName evidence="2">Uncharacterized protein</fullName>
    </submittedName>
</protein>
<name>F4P3M6_BATDJ</name>
<feature type="compositionally biased region" description="Polar residues" evidence="1">
    <location>
        <begin position="479"/>
        <end position="490"/>
    </location>
</feature>
<keyword evidence="3" id="KW-1185">Reference proteome</keyword>